<feature type="transmembrane region" description="Helical" evidence="7">
    <location>
        <begin position="69"/>
        <end position="97"/>
    </location>
</feature>
<comment type="similarity">
    <text evidence="2">Belongs to the TMEM200 family.</text>
</comment>
<keyword evidence="3 7" id="KW-0812">Transmembrane</keyword>
<feature type="compositionally biased region" description="Low complexity" evidence="6">
    <location>
        <begin position="264"/>
        <end position="277"/>
    </location>
</feature>
<evidence type="ECO:0000256" key="2">
    <source>
        <dbReference type="ARBA" id="ARBA00005308"/>
    </source>
</evidence>
<reference evidence="8 9" key="1">
    <citation type="journal article" date="2022" name="Nat. Ecol. Evol.">
        <title>A masculinizing supergene underlies an exaggerated male reproductive morph in a spider.</title>
        <authorList>
            <person name="Hendrickx F."/>
            <person name="De Corte Z."/>
            <person name="Sonet G."/>
            <person name="Van Belleghem S.M."/>
            <person name="Kostlbacher S."/>
            <person name="Vangestel C."/>
        </authorList>
    </citation>
    <scope>NUCLEOTIDE SEQUENCE [LARGE SCALE GENOMIC DNA]</scope>
    <source>
        <strain evidence="8">W744_W776</strain>
    </source>
</reference>
<comment type="caution">
    <text evidence="8">The sequence shown here is derived from an EMBL/GenBank/DDBJ whole genome shotgun (WGS) entry which is preliminary data.</text>
</comment>
<feature type="region of interest" description="Disordered" evidence="6">
    <location>
        <begin position="220"/>
        <end position="289"/>
    </location>
</feature>
<feature type="region of interest" description="Disordered" evidence="6">
    <location>
        <begin position="392"/>
        <end position="411"/>
    </location>
</feature>
<dbReference type="InterPro" id="IPR018787">
    <property type="entry name" value="DUF2371_TMEM200"/>
</dbReference>
<keyword evidence="9" id="KW-1185">Reference proteome</keyword>
<evidence type="ECO:0000256" key="3">
    <source>
        <dbReference type="ARBA" id="ARBA00022692"/>
    </source>
</evidence>
<dbReference type="EMBL" id="JAFNEN010000019">
    <property type="protein sequence ID" value="KAG8200150.1"/>
    <property type="molecule type" value="Genomic_DNA"/>
</dbReference>
<keyword evidence="5 7" id="KW-0472">Membrane</keyword>
<dbReference type="PANTHER" id="PTHR31815">
    <property type="entry name" value="AGAP005329-PA"/>
    <property type="match status" value="1"/>
</dbReference>
<evidence type="ECO:0000256" key="4">
    <source>
        <dbReference type="ARBA" id="ARBA00022989"/>
    </source>
</evidence>
<name>A0AAV6VVN8_9ARAC</name>
<dbReference type="Pfam" id="PF14927">
    <property type="entry name" value="Neurensin"/>
    <property type="match status" value="1"/>
</dbReference>
<dbReference type="PANTHER" id="PTHR31815:SF1">
    <property type="entry name" value="TRANSMEMBRANE PROTEIN 200C"/>
    <property type="match status" value="1"/>
</dbReference>
<evidence type="ECO:0000256" key="7">
    <source>
        <dbReference type="SAM" id="Phobius"/>
    </source>
</evidence>
<keyword evidence="4 7" id="KW-1133">Transmembrane helix</keyword>
<dbReference type="AlphaFoldDB" id="A0AAV6VVN8"/>
<organism evidence="8 9">
    <name type="scientific">Oedothorax gibbosus</name>
    <dbReference type="NCBI Taxonomy" id="931172"/>
    <lineage>
        <taxon>Eukaryota</taxon>
        <taxon>Metazoa</taxon>
        <taxon>Ecdysozoa</taxon>
        <taxon>Arthropoda</taxon>
        <taxon>Chelicerata</taxon>
        <taxon>Arachnida</taxon>
        <taxon>Araneae</taxon>
        <taxon>Araneomorphae</taxon>
        <taxon>Entelegynae</taxon>
        <taxon>Araneoidea</taxon>
        <taxon>Linyphiidae</taxon>
        <taxon>Erigoninae</taxon>
        <taxon>Oedothorax</taxon>
    </lineage>
</organism>
<sequence>MNSAAVIGRQLRQQNTGRGGPNQAKGRQRAPSHQPLTNAQLQALQAKKEEEKKKVGTIQSIRDKITVQCIWLTCKALSSGMILLIIGTTMSVVGFYAEPLSTEIKESGNSTIEVKDTNKQYHLHNLTYVGPVIMGLGGFMIVAAFVLTFESHDSRVKVVPVIDDHTTTDNSLLTSLLIEEKSSKQNGASSCGPFLCVPQVIDGPPPAPRRQSLALANGKTNGRVVGGKTNGKTSRTSTTKLQETKTVAKCKLNDPTGARRKELPLQSSSLSGPSKGAKPPPSLPIFSREHGGRMRNRELMMMQLCLDEFVPSPQDIEIIDPDGCDTPRRDTSMDMEVYVSNCPITVRVQIEPRHLASMESDGLSDSDVSDQEICRISRRDMDFPEQHMPLLGRCSPAFSPPPVRHSKRDSTRRFPLLRQGALDSGVEVAETTLA</sequence>
<proteinExistence type="inferred from homology"/>
<gene>
    <name evidence="8" type="ORF">JTE90_018933</name>
</gene>
<feature type="compositionally biased region" description="Polar residues" evidence="6">
    <location>
        <begin position="230"/>
        <end position="245"/>
    </location>
</feature>
<evidence type="ECO:0000313" key="8">
    <source>
        <dbReference type="EMBL" id="KAG8200150.1"/>
    </source>
</evidence>
<evidence type="ECO:0000313" key="9">
    <source>
        <dbReference type="Proteomes" id="UP000827092"/>
    </source>
</evidence>
<dbReference type="GO" id="GO:0016020">
    <property type="term" value="C:membrane"/>
    <property type="evidence" value="ECO:0007669"/>
    <property type="project" value="UniProtKB-SubCell"/>
</dbReference>
<accession>A0AAV6VVN8</accession>
<evidence type="ECO:0000256" key="6">
    <source>
        <dbReference type="SAM" id="MobiDB-lite"/>
    </source>
</evidence>
<dbReference type="Proteomes" id="UP000827092">
    <property type="component" value="Unassembled WGS sequence"/>
</dbReference>
<feature type="region of interest" description="Disordered" evidence="6">
    <location>
        <begin position="1"/>
        <end position="35"/>
    </location>
</feature>
<comment type="subcellular location">
    <subcellularLocation>
        <location evidence="1">Membrane</location>
        <topology evidence="1">Multi-pass membrane protein</topology>
    </subcellularLocation>
</comment>
<feature type="transmembrane region" description="Helical" evidence="7">
    <location>
        <begin position="128"/>
        <end position="149"/>
    </location>
</feature>
<evidence type="ECO:0000256" key="1">
    <source>
        <dbReference type="ARBA" id="ARBA00004141"/>
    </source>
</evidence>
<evidence type="ECO:0000256" key="5">
    <source>
        <dbReference type="ARBA" id="ARBA00023136"/>
    </source>
</evidence>
<protein>
    <submittedName>
        <fullName evidence="8">Uncharacterized protein</fullName>
    </submittedName>
</protein>